<dbReference type="GO" id="GO:0003796">
    <property type="term" value="F:lysozyme activity"/>
    <property type="evidence" value="ECO:0007669"/>
    <property type="project" value="InterPro"/>
</dbReference>
<dbReference type="Proteomes" id="UP000030643">
    <property type="component" value="Unassembled WGS sequence"/>
</dbReference>
<evidence type="ECO:0000313" key="4">
    <source>
        <dbReference type="Proteomes" id="UP000030643"/>
    </source>
</evidence>
<sequence>MYTIRAYESATDNIGKTVFNLKTNKTISAGKLTLKDSDVDDFQITVNQTNFLFGNVRPLVTHIDIKQDGELIFRGRALKPKREMTTAGQHTQTFSFESILAYLIDSTQRFKEVHDTTPADFFRMLIDVHNSQVPDFKKFRVGVIDVTNSTDNVYRFVDYTTTYAAIKDKLINRLGGYLRLRVEPDGNYIDYINNLGTEHTNDNPFKIGKNLKSASLEIDPTSIITRLIPLGANIEQDVTNSSNNTTAVSTPRVDIATVNNGLDYIDIPELQTEFGIINGAQTWDDVHDPAILLTRANDWIKSQTAATETWTIGALEYGLSKFSTFKVGDSYQFINSLVADKQMIQVIQKDIDILKPFSSTFTIGQKKKSLASYQIDYRASAKKYDQLKALTNQQSNAIEKVASDFNQWQTSIQAEIDNLKSLISDGYLDGKIIDVSEFQGDIDWQAAKNDGVVLAIIRIQYGGSREDLKYKQNIAGVQAAGIRYAVYGYGLYANQAEAKEEAESLFNRANTAAGSGVKPIFYAIDLEESTMTDVKANTLAWNQRLTELGVDSEHQVAYIANQLYDQFNVDVSKFGSIWIPSYGNEPTHSYDLWQYTSKGQVAGITANTVDMNQSPSQRFKDNYLRR</sequence>
<comment type="similarity">
    <text evidence="1">Belongs to the glycosyl hydrolase 25 family.</text>
</comment>
<keyword evidence="4" id="KW-1185">Reference proteome</keyword>
<dbReference type="eggNOG" id="COG3757">
    <property type="taxonomic scope" value="Bacteria"/>
</dbReference>
<dbReference type="InterPro" id="IPR002053">
    <property type="entry name" value="Glyco_hydro_25"/>
</dbReference>
<proteinExistence type="inferred from homology"/>
<dbReference type="RefSeq" id="WP_052348548.1">
    <property type="nucleotide sequence ID" value="NZ_DF820489.1"/>
</dbReference>
<accession>A0A069CT65</accession>
<reference evidence="4" key="1">
    <citation type="journal article" date="2014" name="Genome Announc.">
        <title>Draft genome sequence of Weissella oryzae SG25T, isolated from fermented rice grains.</title>
        <authorList>
            <person name="Tanizawa Y."/>
            <person name="Fujisawa T."/>
            <person name="Mochizuki T."/>
            <person name="Kaminuma E."/>
            <person name="Suzuki Y."/>
            <person name="Nakamura Y."/>
            <person name="Tohno M."/>
        </authorList>
    </citation>
    <scope>NUCLEOTIDE SEQUENCE [LARGE SCALE GENOMIC DNA]</scope>
    <source>
        <strain evidence="4">DSM 25784 / JCM 18191 / LMG 30913 / SG25</strain>
    </source>
</reference>
<dbReference type="GO" id="GO:0016052">
    <property type="term" value="P:carbohydrate catabolic process"/>
    <property type="evidence" value="ECO:0007669"/>
    <property type="project" value="TreeGrafter"/>
</dbReference>
<dbReference type="Gene3D" id="3.20.20.80">
    <property type="entry name" value="Glycosidases"/>
    <property type="match status" value="1"/>
</dbReference>
<dbReference type="InterPro" id="IPR017853">
    <property type="entry name" value="GH"/>
</dbReference>
<dbReference type="GO" id="GO:0009253">
    <property type="term" value="P:peptidoglycan catabolic process"/>
    <property type="evidence" value="ECO:0007669"/>
    <property type="project" value="InterPro"/>
</dbReference>
<dbReference type="eggNOG" id="COG4926">
    <property type="taxonomic scope" value="Bacteria"/>
</dbReference>
<name>A0A069CT65_WEIOS</name>
<protein>
    <submittedName>
        <fullName evidence="3">Prophage protein</fullName>
    </submittedName>
</protein>
<dbReference type="STRING" id="1329250.WOSG25_061300"/>
<dbReference type="InterPro" id="IPR010572">
    <property type="entry name" value="Tail_dom"/>
</dbReference>
<dbReference type="PANTHER" id="PTHR34135">
    <property type="entry name" value="LYSOZYME"/>
    <property type="match status" value="1"/>
</dbReference>
<dbReference type="EMBL" id="DF820489">
    <property type="protein sequence ID" value="GAK31000.1"/>
    <property type="molecule type" value="Genomic_DNA"/>
</dbReference>
<evidence type="ECO:0000256" key="1">
    <source>
        <dbReference type="ARBA" id="ARBA00010646"/>
    </source>
</evidence>
<dbReference type="GO" id="GO:0016998">
    <property type="term" value="P:cell wall macromolecule catabolic process"/>
    <property type="evidence" value="ECO:0007669"/>
    <property type="project" value="InterPro"/>
</dbReference>
<dbReference type="AlphaFoldDB" id="A0A069CT65"/>
<gene>
    <name evidence="3" type="ORF">WOSG25_061300</name>
</gene>
<dbReference type="SUPFAM" id="SSF51445">
    <property type="entry name" value="(Trans)glycosidases"/>
    <property type="match status" value="1"/>
</dbReference>
<evidence type="ECO:0000259" key="2">
    <source>
        <dbReference type="Pfam" id="PF06605"/>
    </source>
</evidence>
<dbReference type="PROSITE" id="PS51904">
    <property type="entry name" value="GLYCOSYL_HYDROL_F25_2"/>
    <property type="match status" value="1"/>
</dbReference>
<feature type="domain" description="Tail spike" evidence="2">
    <location>
        <begin position="156"/>
        <end position="375"/>
    </location>
</feature>
<organism evidence="3 4">
    <name type="scientific">Weissella oryzae (strain DSM 25784 / JCM 18191 / LMG 30913 / SG25)</name>
    <dbReference type="NCBI Taxonomy" id="1329250"/>
    <lineage>
        <taxon>Bacteria</taxon>
        <taxon>Bacillati</taxon>
        <taxon>Bacillota</taxon>
        <taxon>Bacilli</taxon>
        <taxon>Lactobacillales</taxon>
        <taxon>Lactobacillaceae</taxon>
        <taxon>Weissella</taxon>
    </lineage>
</organism>
<dbReference type="Pfam" id="PF01183">
    <property type="entry name" value="Glyco_hydro_25"/>
    <property type="match status" value="1"/>
</dbReference>
<dbReference type="Pfam" id="PF06605">
    <property type="entry name" value="Prophage_tail"/>
    <property type="match status" value="1"/>
</dbReference>
<dbReference type="OrthoDB" id="5056238at2"/>
<evidence type="ECO:0000313" key="3">
    <source>
        <dbReference type="EMBL" id="GAK31000.1"/>
    </source>
</evidence>
<dbReference type="PANTHER" id="PTHR34135:SF1">
    <property type="entry name" value="GLYCOSYL HYDROLASE FAMILY 25"/>
    <property type="match status" value="1"/>
</dbReference>